<reference evidence="4 5" key="1">
    <citation type="submission" date="2020-04" db="EMBL/GenBank/DDBJ databases">
        <title>MicrobeNet Type strains.</title>
        <authorList>
            <person name="Nicholson A.C."/>
        </authorList>
    </citation>
    <scope>NUCLEOTIDE SEQUENCE [LARGE SCALE GENOMIC DNA]</scope>
    <source>
        <strain evidence="4 5">ATCC 23612</strain>
    </source>
</reference>
<feature type="transmembrane region" description="Helical" evidence="2">
    <location>
        <begin position="234"/>
        <end position="253"/>
    </location>
</feature>
<feature type="transmembrane region" description="Helical" evidence="2">
    <location>
        <begin position="181"/>
        <end position="200"/>
    </location>
</feature>
<feature type="transmembrane region" description="Helical" evidence="2">
    <location>
        <begin position="90"/>
        <end position="111"/>
    </location>
</feature>
<feature type="transmembrane region" description="Helical" evidence="2">
    <location>
        <begin position="341"/>
        <end position="363"/>
    </location>
</feature>
<dbReference type="PANTHER" id="PTHR37312:SF1">
    <property type="entry name" value="MEMBRANE-BOUND ACYLTRANSFERASE YKRP-RELATED"/>
    <property type="match status" value="1"/>
</dbReference>
<feature type="transmembrane region" description="Helical" evidence="2">
    <location>
        <begin position="156"/>
        <end position="174"/>
    </location>
</feature>
<feature type="transmembrane region" description="Helical" evidence="2">
    <location>
        <begin position="314"/>
        <end position="335"/>
    </location>
</feature>
<dbReference type="InterPro" id="IPR002656">
    <property type="entry name" value="Acyl_transf_3_dom"/>
</dbReference>
<dbReference type="InterPro" id="IPR052734">
    <property type="entry name" value="Nod_factor_acetyltransferase"/>
</dbReference>
<keyword evidence="2" id="KW-0812">Transmembrane</keyword>
<gene>
    <name evidence="4" type="ORF">HGB44_24955</name>
</gene>
<feature type="region of interest" description="Disordered" evidence="1">
    <location>
        <begin position="1"/>
        <end position="54"/>
    </location>
</feature>
<feature type="transmembrane region" description="Helical" evidence="2">
    <location>
        <begin position="59"/>
        <end position="78"/>
    </location>
</feature>
<keyword evidence="4" id="KW-0012">Acyltransferase</keyword>
<dbReference type="GO" id="GO:0016747">
    <property type="term" value="F:acyltransferase activity, transferring groups other than amino-acyl groups"/>
    <property type="evidence" value="ECO:0007669"/>
    <property type="project" value="InterPro"/>
</dbReference>
<feature type="transmembrane region" description="Helical" evidence="2">
    <location>
        <begin position="206"/>
        <end position="222"/>
    </location>
</feature>
<evidence type="ECO:0000256" key="1">
    <source>
        <dbReference type="SAM" id="MobiDB-lite"/>
    </source>
</evidence>
<dbReference type="Pfam" id="PF01757">
    <property type="entry name" value="Acyl_transf_3"/>
    <property type="match status" value="1"/>
</dbReference>
<protein>
    <submittedName>
        <fullName evidence="4">Acyltransferase family protein</fullName>
    </submittedName>
</protein>
<feature type="transmembrane region" description="Helical" evidence="2">
    <location>
        <begin position="273"/>
        <end position="302"/>
    </location>
</feature>
<proteinExistence type="predicted"/>
<keyword evidence="2" id="KW-1133">Transmembrane helix</keyword>
<name>A0A7X6MG02_9ACTN</name>
<keyword evidence="2" id="KW-0472">Membrane</keyword>
<keyword evidence="5" id="KW-1185">Reference proteome</keyword>
<sequence>MPYRRSVSGGAADASPEPPVRATDLRGAPAPSVGLAEHTGPTRADGGARRDVGPRERDAHLDNAKFLLIALVVVGHAVEPLRDQGTAQTLYYWIYFFHMPAFILISGYLARSFDGSPGRVEKLVLTAAVPYLVFWTIHQGIYAIERGGLAESLSPLRPTWTLWFLVAFFLWRLSVPVWKRLRHPVLVATAISVFAATAQLGTTLSLGRVLSFLPFFVLGLFLRREHFAYLGRTWVRVASLVFLAATALLAVPISERLSREWLLWTDSLTDRDIDPLILGIGVRLGFMGLALLMSAAFLALVPRRRTRFTAAGRHTMYVFLWHSVVLILLKASPWYDAVDGTGGLVATVLMALALVTLLSSSWFRRCTRWAVEPGANRLLRGHASRDAPADRS</sequence>
<dbReference type="AlphaFoldDB" id="A0A7X6MG02"/>
<keyword evidence="4" id="KW-0808">Transferase</keyword>
<evidence type="ECO:0000313" key="4">
    <source>
        <dbReference type="EMBL" id="NKZ00894.1"/>
    </source>
</evidence>
<accession>A0A7X6MG02</accession>
<dbReference type="EMBL" id="JAAXPG010000028">
    <property type="protein sequence ID" value="NKZ00894.1"/>
    <property type="molecule type" value="Genomic_DNA"/>
</dbReference>
<evidence type="ECO:0000256" key="2">
    <source>
        <dbReference type="SAM" id="Phobius"/>
    </source>
</evidence>
<evidence type="ECO:0000259" key="3">
    <source>
        <dbReference type="Pfam" id="PF01757"/>
    </source>
</evidence>
<evidence type="ECO:0000313" key="5">
    <source>
        <dbReference type="Proteomes" id="UP000553209"/>
    </source>
</evidence>
<feature type="domain" description="Acyltransferase 3" evidence="3">
    <location>
        <begin position="61"/>
        <end position="357"/>
    </location>
</feature>
<dbReference type="Proteomes" id="UP000553209">
    <property type="component" value="Unassembled WGS sequence"/>
</dbReference>
<dbReference type="PANTHER" id="PTHR37312">
    <property type="entry name" value="MEMBRANE-BOUND ACYLTRANSFERASE YKRP-RELATED"/>
    <property type="match status" value="1"/>
</dbReference>
<organism evidence="4 5">
    <name type="scientific">Nocardiopsis alborubida</name>
    <dbReference type="NCBI Taxonomy" id="146802"/>
    <lineage>
        <taxon>Bacteria</taxon>
        <taxon>Bacillati</taxon>
        <taxon>Actinomycetota</taxon>
        <taxon>Actinomycetes</taxon>
        <taxon>Streptosporangiales</taxon>
        <taxon>Nocardiopsidaceae</taxon>
        <taxon>Nocardiopsis</taxon>
    </lineage>
</organism>
<comment type="caution">
    <text evidence="4">The sequence shown here is derived from an EMBL/GenBank/DDBJ whole genome shotgun (WGS) entry which is preliminary data.</text>
</comment>
<feature type="transmembrane region" description="Helical" evidence="2">
    <location>
        <begin position="123"/>
        <end position="144"/>
    </location>
</feature>